<keyword evidence="3" id="KW-1185">Reference proteome</keyword>
<comment type="caution">
    <text evidence="2">The sequence shown here is derived from an EMBL/GenBank/DDBJ whole genome shotgun (WGS) entry which is preliminary data.</text>
</comment>
<organism evidence="2 3">
    <name type="scientific">Mycena sanguinolenta</name>
    <dbReference type="NCBI Taxonomy" id="230812"/>
    <lineage>
        <taxon>Eukaryota</taxon>
        <taxon>Fungi</taxon>
        <taxon>Dikarya</taxon>
        <taxon>Basidiomycota</taxon>
        <taxon>Agaricomycotina</taxon>
        <taxon>Agaricomycetes</taxon>
        <taxon>Agaricomycetidae</taxon>
        <taxon>Agaricales</taxon>
        <taxon>Marasmiineae</taxon>
        <taxon>Mycenaceae</taxon>
        <taxon>Mycena</taxon>
    </lineage>
</organism>
<feature type="region of interest" description="Disordered" evidence="1">
    <location>
        <begin position="26"/>
        <end position="70"/>
    </location>
</feature>
<dbReference type="Proteomes" id="UP000623467">
    <property type="component" value="Unassembled WGS sequence"/>
</dbReference>
<accession>A0A8H6X4K1</accession>
<name>A0A8H6X4K1_9AGAR</name>
<reference evidence="2" key="1">
    <citation type="submission" date="2020-05" db="EMBL/GenBank/DDBJ databases">
        <title>Mycena genomes resolve the evolution of fungal bioluminescence.</title>
        <authorList>
            <person name="Tsai I.J."/>
        </authorList>
    </citation>
    <scope>NUCLEOTIDE SEQUENCE</scope>
    <source>
        <strain evidence="2">160909Yilan</strain>
    </source>
</reference>
<evidence type="ECO:0000313" key="2">
    <source>
        <dbReference type="EMBL" id="KAF7333901.1"/>
    </source>
</evidence>
<feature type="compositionally biased region" description="Polar residues" evidence="1">
    <location>
        <begin position="50"/>
        <end position="60"/>
    </location>
</feature>
<gene>
    <name evidence="2" type="ORF">MSAN_02402900</name>
</gene>
<proteinExistence type="predicted"/>
<sequence>MQSNNSAHKPVRRFLSVPRLRRKRLDSHASEATIHAIPPLPSRDRCETQPAENFQLSLDSTEAPDSVQPPSSLECITVMFQELENERLSQELRKELGFRDLFTLPTPFTYLESTVAVMRQQIYEMQTQIAQLKQTQEEQKTIG</sequence>
<dbReference type="AlphaFoldDB" id="A0A8H6X4K1"/>
<evidence type="ECO:0000256" key="1">
    <source>
        <dbReference type="SAM" id="MobiDB-lite"/>
    </source>
</evidence>
<evidence type="ECO:0000313" key="3">
    <source>
        <dbReference type="Proteomes" id="UP000623467"/>
    </source>
</evidence>
<protein>
    <submittedName>
        <fullName evidence="2">Uncharacterized protein</fullName>
    </submittedName>
</protein>
<dbReference type="EMBL" id="JACAZH010000051">
    <property type="protein sequence ID" value="KAF7333901.1"/>
    <property type="molecule type" value="Genomic_DNA"/>
</dbReference>